<evidence type="ECO:0000256" key="7">
    <source>
        <dbReference type="ARBA" id="ARBA00023080"/>
    </source>
</evidence>
<evidence type="ECO:0000313" key="13">
    <source>
        <dbReference type="EMBL" id="PIS41229.1"/>
    </source>
</evidence>
<feature type="non-terminal residue" evidence="13">
    <location>
        <position position="166"/>
    </location>
</feature>
<evidence type="ECO:0000256" key="8">
    <source>
        <dbReference type="ARBA" id="ARBA00023211"/>
    </source>
</evidence>
<comment type="catalytic activity">
    <reaction evidence="10">
        <text>ITP + H2O = IDP + phosphate + H(+)</text>
        <dbReference type="Rhea" id="RHEA:28330"/>
        <dbReference type="ChEBI" id="CHEBI:15377"/>
        <dbReference type="ChEBI" id="CHEBI:15378"/>
        <dbReference type="ChEBI" id="CHEBI:43474"/>
        <dbReference type="ChEBI" id="CHEBI:58280"/>
        <dbReference type="ChEBI" id="CHEBI:61402"/>
        <dbReference type="EC" id="3.6.1.73"/>
    </reaction>
</comment>
<keyword evidence="4" id="KW-0547">Nucleotide-binding</keyword>
<proteinExistence type="predicted"/>
<accession>A0A2H0YSH8</accession>
<evidence type="ECO:0000313" key="14">
    <source>
        <dbReference type="Proteomes" id="UP000228711"/>
    </source>
</evidence>
<comment type="catalytic activity">
    <reaction evidence="11">
        <text>XTP + H2O = XDP + phosphate + H(+)</text>
        <dbReference type="Rhea" id="RHEA:28406"/>
        <dbReference type="ChEBI" id="CHEBI:15377"/>
        <dbReference type="ChEBI" id="CHEBI:15378"/>
        <dbReference type="ChEBI" id="CHEBI:43474"/>
        <dbReference type="ChEBI" id="CHEBI:59884"/>
        <dbReference type="ChEBI" id="CHEBI:61314"/>
        <dbReference type="EC" id="3.6.1.73"/>
    </reaction>
</comment>
<dbReference type="AlphaFoldDB" id="A0A2H0YSH8"/>
<dbReference type="EMBL" id="PEXV01000139">
    <property type="protein sequence ID" value="PIS41229.1"/>
    <property type="molecule type" value="Genomic_DNA"/>
</dbReference>
<evidence type="ECO:0000256" key="6">
    <source>
        <dbReference type="ARBA" id="ARBA00022842"/>
    </source>
</evidence>
<sequence>MIVAIGSENPVKVSATKKAFVDRLDVVCKFEFGKVLSGVANQPFNDEIQTGARNRALAIQKRFDADFGVGLEGGITQHQNEYFEYAWCAISDKQGKITYGHSFGVPMPDALTQKILKEGKELGDVLDELLHEKNTKQKDGFFGFATGNRVTRETGYYEMICAALAP</sequence>
<dbReference type="GO" id="GO:0000166">
    <property type="term" value="F:nucleotide binding"/>
    <property type="evidence" value="ECO:0007669"/>
    <property type="project" value="UniProtKB-KW"/>
</dbReference>
<comment type="cofactor">
    <cofactor evidence="2">
        <name>Mg(2+)</name>
        <dbReference type="ChEBI" id="CHEBI:18420"/>
    </cofactor>
</comment>
<evidence type="ECO:0000256" key="2">
    <source>
        <dbReference type="ARBA" id="ARBA00001946"/>
    </source>
</evidence>
<keyword evidence="3" id="KW-0479">Metal-binding</keyword>
<gene>
    <name evidence="13" type="ORF">COT25_04280</name>
</gene>
<comment type="cofactor">
    <cofactor evidence="1">
        <name>Mn(2+)</name>
        <dbReference type="ChEBI" id="CHEBI:29035"/>
    </cofactor>
</comment>
<dbReference type="InterPro" id="IPR050299">
    <property type="entry name" value="YjjX_NTPase"/>
</dbReference>
<dbReference type="GO" id="GO:0103023">
    <property type="term" value="F:ITPase activity"/>
    <property type="evidence" value="ECO:0007669"/>
    <property type="project" value="UniProtKB-EC"/>
</dbReference>
<protein>
    <recommendedName>
        <fullName evidence="9">inosine/xanthosine triphosphatase</fullName>
        <ecNumber evidence="9">3.6.1.73</ecNumber>
    </recommendedName>
</protein>
<evidence type="ECO:0000256" key="5">
    <source>
        <dbReference type="ARBA" id="ARBA00022801"/>
    </source>
</evidence>
<dbReference type="Proteomes" id="UP000228711">
    <property type="component" value="Unassembled WGS sequence"/>
</dbReference>
<reference evidence="14" key="1">
    <citation type="submission" date="2017-09" db="EMBL/GenBank/DDBJ databases">
        <title>Depth-based differentiation of microbial function through sediment-hosted aquifers and enrichment of novel symbionts in the deep terrestrial subsurface.</title>
        <authorList>
            <person name="Probst A.J."/>
            <person name="Ladd B."/>
            <person name="Jarett J.K."/>
            <person name="Geller-Mcgrath D.E."/>
            <person name="Sieber C.M.K."/>
            <person name="Emerson J.B."/>
            <person name="Anantharaman K."/>
            <person name="Thomas B.C."/>
            <person name="Malmstrom R."/>
            <person name="Stieglmeier M."/>
            <person name="Klingl A."/>
            <person name="Woyke T."/>
            <person name="Ryan C.M."/>
            <person name="Banfield J.F."/>
        </authorList>
    </citation>
    <scope>NUCLEOTIDE SEQUENCE [LARGE SCALE GENOMIC DNA]</scope>
</reference>
<dbReference type="GO" id="GO:0006772">
    <property type="term" value="P:thiamine metabolic process"/>
    <property type="evidence" value="ECO:0007669"/>
    <property type="project" value="TreeGrafter"/>
</dbReference>
<keyword evidence="6" id="KW-0460">Magnesium</keyword>
<evidence type="ECO:0000256" key="10">
    <source>
        <dbReference type="ARBA" id="ARBA00048174"/>
    </source>
</evidence>
<feature type="domain" description="Non-canonical purine NTP phosphatase/PRRC1" evidence="12">
    <location>
        <begin position="6"/>
        <end position="166"/>
    </location>
</feature>
<comment type="caution">
    <text evidence="13">The sequence shown here is derived from an EMBL/GenBank/DDBJ whole genome shotgun (WGS) entry which is preliminary data.</text>
</comment>
<keyword evidence="5" id="KW-0378">Hydrolase</keyword>
<evidence type="ECO:0000256" key="11">
    <source>
        <dbReference type="ARBA" id="ARBA00048781"/>
    </source>
</evidence>
<dbReference type="EC" id="3.6.1.73" evidence="9"/>
<dbReference type="InterPro" id="IPR029001">
    <property type="entry name" value="ITPase-like_fam"/>
</dbReference>
<dbReference type="Gene3D" id="3.90.950.10">
    <property type="match status" value="1"/>
</dbReference>
<dbReference type="InterPro" id="IPR026533">
    <property type="entry name" value="NTPase/PRRC1"/>
</dbReference>
<dbReference type="SUPFAM" id="SSF52972">
    <property type="entry name" value="ITPase-like"/>
    <property type="match status" value="1"/>
</dbReference>
<dbReference type="PANTHER" id="PTHR34699:SF2">
    <property type="entry name" value="NON-CANONICAL PURINE NTP PHOSPHATASE_PRRC1 DOMAIN-CONTAINING PROTEIN"/>
    <property type="match status" value="1"/>
</dbReference>
<dbReference type="PANTHER" id="PTHR34699">
    <property type="match status" value="1"/>
</dbReference>
<evidence type="ECO:0000256" key="3">
    <source>
        <dbReference type="ARBA" id="ARBA00022723"/>
    </source>
</evidence>
<dbReference type="GO" id="GO:0009117">
    <property type="term" value="P:nucleotide metabolic process"/>
    <property type="evidence" value="ECO:0007669"/>
    <property type="project" value="UniProtKB-KW"/>
</dbReference>
<evidence type="ECO:0000259" key="12">
    <source>
        <dbReference type="Pfam" id="PF01931"/>
    </source>
</evidence>
<name>A0A2H0YSH8_9BACT</name>
<keyword evidence="8" id="KW-0464">Manganese</keyword>
<evidence type="ECO:0000256" key="1">
    <source>
        <dbReference type="ARBA" id="ARBA00001936"/>
    </source>
</evidence>
<keyword evidence="7" id="KW-0546">Nucleotide metabolism</keyword>
<organism evidence="13 14">
    <name type="scientific">Candidatus Kerfeldbacteria bacterium CG08_land_8_20_14_0_20_42_7</name>
    <dbReference type="NCBI Taxonomy" id="2014245"/>
    <lineage>
        <taxon>Bacteria</taxon>
        <taxon>Candidatus Kerfeldiibacteriota</taxon>
    </lineage>
</organism>
<evidence type="ECO:0000256" key="4">
    <source>
        <dbReference type="ARBA" id="ARBA00022741"/>
    </source>
</evidence>
<dbReference type="GO" id="GO:0046872">
    <property type="term" value="F:metal ion binding"/>
    <property type="evidence" value="ECO:0007669"/>
    <property type="project" value="UniProtKB-KW"/>
</dbReference>
<evidence type="ECO:0000256" key="9">
    <source>
        <dbReference type="ARBA" id="ARBA00038901"/>
    </source>
</evidence>
<dbReference type="Pfam" id="PF01931">
    <property type="entry name" value="NTPase_I-T"/>
    <property type="match status" value="1"/>
</dbReference>